<dbReference type="InterPro" id="IPR000209">
    <property type="entry name" value="Peptidase_S8/S53_dom"/>
</dbReference>
<gene>
    <name evidence="14" type="ORF">Mag101_16265</name>
</gene>
<dbReference type="InterPro" id="IPR013783">
    <property type="entry name" value="Ig-like_fold"/>
</dbReference>
<dbReference type="GO" id="GO:0006508">
    <property type="term" value="P:proteolysis"/>
    <property type="evidence" value="ECO:0007669"/>
    <property type="project" value="UniProtKB-KW"/>
</dbReference>
<feature type="active site" description="Charge relay system" evidence="10">
    <location>
        <position position="163"/>
    </location>
</feature>
<dbReference type="PANTHER" id="PTHR43806">
    <property type="entry name" value="PEPTIDASE S8"/>
    <property type="match status" value="1"/>
</dbReference>
<dbReference type="PROSITE" id="PS00137">
    <property type="entry name" value="SUBTILASE_HIS"/>
    <property type="match status" value="1"/>
</dbReference>
<evidence type="ECO:0000256" key="10">
    <source>
        <dbReference type="PROSITE-ProRule" id="PRU01240"/>
    </source>
</evidence>
<evidence type="ECO:0000256" key="6">
    <source>
        <dbReference type="ARBA" id="ARBA00022729"/>
    </source>
</evidence>
<dbReference type="EMBL" id="CP019650">
    <property type="protein sequence ID" value="AQQ69010.1"/>
    <property type="molecule type" value="Genomic_DNA"/>
</dbReference>
<protein>
    <recommendedName>
        <fullName evidence="13">PKD domain-containing protein</fullName>
    </recommendedName>
</protein>
<dbReference type="Gene3D" id="3.40.50.200">
    <property type="entry name" value="Peptidase S8/S53 domain"/>
    <property type="match status" value="1"/>
</dbReference>
<dbReference type="PROSITE" id="PS00138">
    <property type="entry name" value="SUBTILASE_SER"/>
    <property type="match status" value="1"/>
</dbReference>
<keyword evidence="9" id="KW-0865">Zymogen</keyword>
<dbReference type="CDD" id="cd00146">
    <property type="entry name" value="PKD"/>
    <property type="match status" value="1"/>
</dbReference>
<feature type="compositionally biased region" description="Low complexity" evidence="11">
    <location>
        <begin position="541"/>
        <end position="552"/>
    </location>
</feature>
<dbReference type="InterPro" id="IPR036852">
    <property type="entry name" value="Peptidase_S8/S53_dom_sf"/>
</dbReference>
<dbReference type="InterPro" id="IPR023828">
    <property type="entry name" value="Peptidase_S8_Ser-AS"/>
</dbReference>
<evidence type="ECO:0000256" key="2">
    <source>
        <dbReference type="ARBA" id="ARBA00004613"/>
    </source>
</evidence>
<dbReference type="CDD" id="cd07496">
    <property type="entry name" value="Peptidases_S8_13"/>
    <property type="match status" value="1"/>
</dbReference>
<evidence type="ECO:0000256" key="7">
    <source>
        <dbReference type="ARBA" id="ARBA00022801"/>
    </source>
</evidence>
<feature type="chain" id="PRO_5013224635" description="PKD domain-containing protein" evidence="12">
    <location>
        <begin position="31"/>
        <end position="660"/>
    </location>
</feature>
<dbReference type="PROSITE" id="PS50093">
    <property type="entry name" value="PKD"/>
    <property type="match status" value="1"/>
</dbReference>
<dbReference type="InterPro" id="IPR022409">
    <property type="entry name" value="PKD/Chitinase_dom"/>
</dbReference>
<dbReference type="Gene3D" id="2.60.40.10">
    <property type="entry name" value="Immunoglobulins"/>
    <property type="match status" value="1"/>
</dbReference>
<proteinExistence type="inferred from homology"/>
<dbReference type="GO" id="GO:0004252">
    <property type="term" value="F:serine-type endopeptidase activity"/>
    <property type="evidence" value="ECO:0007669"/>
    <property type="project" value="UniProtKB-UniRule"/>
</dbReference>
<dbReference type="AlphaFoldDB" id="A0A1Q2M8P0"/>
<feature type="active site" description="Charge relay system" evidence="10">
    <location>
        <position position="405"/>
    </location>
</feature>
<feature type="domain" description="PKD" evidence="13">
    <location>
        <begin position="470"/>
        <end position="550"/>
    </location>
</feature>
<feature type="region of interest" description="Disordered" evidence="11">
    <location>
        <begin position="537"/>
        <end position="564"/>
    </location>
</feature>
<keyword evidence="8 10" id="KW-0720">Serine protease</keyword>
<dbReference type="InterPro" id="IPR035986">
    <property type="entry name" value="PKD_dom_sf"/>
</dbReference>
<accession>A0A1Q2M8P0</accession>
<dbReference type="GO" id="GO:0005576">
    <property type="term" value="C:extracellular region"/>
    <property type="evidence" value="ECO:0007669"/>
    <property type="project" value="UniProtKB-SubCell"/>
</dbReference>
<feature type="signal peptide" evidence="12">
    <location>
        <begin position="1"/>
        <end position="30"/>
    </location>
</feature>
<evidence type="ECO:0000313" key="14">
    <source>
        <dbReference type="EMBL" id="AQQ69010.1"/>
    </source>
</evidence>
<name>A0A1Q2M8P0_9GAMM</name>
<dbReference type="SMART" id="SM00089">
    <property type="entry name" value="PKD"/>
    <property type="match status" value="1"/>
</dbReference>
<dbReference type="FunFam" id="3.40.50.200:FF:000022">
    <property type="entry name" value="Extracellular protease"/>
    <property type="match status" value="1"/>
</dbReference>
<dbReference type="PRINTS" id="PR00723">
    <property type="entry name" value="SUBTILISIN"/>
</dbReference>
<sequence length="660" mass="67424">MKSILKGYSFAAISAITTLGLLGNHSQAVAQVSADADFSNVPQRLIVRYKDTQARNGLSQANTLSNRGGVKMGHLRKMALADRQVFRLEKRMAPGQLKKLRATLEADPNVISVEEDAFMVPQYTPNDTFYNVQWHYFEATGGINLPAAWDKQTGAGVTVAVLDTGYVYHSDLDANILPGYDFIDDTFVSNDGDGRDADPSDPGDAVARNECGLFNPPQDQTSSWHGTHVAGTVAAVTDNNKGVAGVAFDAKVVPVRVLGKCGGYLSDIADGIVWASGGNVSGVPVNSNPAQVINMSLGGSGACDSTYQSAINTAVANGSTVIVSAGNSDADASGYRPASCDNVISVAATERFGARAYYSNFGATVDVSAPGGDVAYDATHGVASTLNDGTAGPGAESYVYYQGTSMAAPHVAGVAALMYAANGGVTPAQVESALKSTARALPGACSGGCGAGIIDASAAIDAVGGGGTPTNQAPNASFTFNASDLFVTFTDGSSDSDGSVVSHSWDFGDGGSSTDANPSYSYGAAGTYSVTLTVTDDDGASDSSTQSVTVSDGSGGPSSDGFTESNVSLASRAWEYYTIDVPAGATSLEVSTSGGSGNVNLYVRLGANPSNGQYDCRDTGGGNNESCTIANPAAGTWHIGLKATRNGASGVTLDAYWYSN</sequence>
<feature type="active site" description="Charge relay system" evidence="10">
    <location>
        <position position="225"/>
    </location>
</feature>
<evidence type="ECO:0000256" key="11">
    <source>
        <dbReference type="SAM" id="MobiDB-lite"/>
    </source>
</evidence>
<evidence type="ECO:0000256" key="9">
    <source>
        <dbReference type="ARBA" id="ARBA00023145"/>
    </source>
</evidence>
<comment type="similarity">
    <text evidence="3 10">Belongs to the peptidase S8 family.</text>
</comment>
<dbReference type="Pfam" id="PF18911">
    <property type="entry name" value="PKD_4"/>
    <property type="match status" value="1"/>
</dbReference>
<keyword evidence="5 10" id="KW-0645">Protease</keyword>
<dbReference type="InterPro" id="IPR050131">
    <property type="entry name" value="Peptidase_S8_subtilisin-like"/>
</dbReference>
<dbReference type="InterPro" id="IPR034176">
    <property type="entry name" value="Peptidases_S8_13"/>
</dbReference>
<dbReference type="InterPro" id="IPR000601">
    <property type="entry name" value="PKD_dom"/>
</dbReference>
<evidence type="ECO:0000256" key="4">
    <source>
        <dbReference type="ARBA" id="ARBA00022525"/>
    </source>
</evidence>
<dbReference type="RefSeq" id="WP_077407415.1">
    <property type="nucleotide sequence ID" value="NZ_CP019650.1"/>
</dbReference>
<keyword evidence="15" id="KW-1185">Reference proteome</keyword>
<dbReference type="OrthoDB" id="9790784at2"/>
<dbReference type="InterPro" id="IPR007280">
    <property type="entry name" value="Peptidase_C_arc/bac"/>
</dbReference>
<dbReference type="Pfam" id="PF00082">
    <property type="entry name" value="Peptidase_S8"/>
    <property type="match status" value="1"/>
</dbReference>
<dbReference type="Gene3D" id="2.60.120.380">
    <property type="match status" value="1"/>
</dbReference>
<dbReference type="Proteomes" id="UP000188219">
    <property type="component" value="Chromosome"/>
</dbReference>
<keyword evidence="6 12" id="KW-0732">Signal</keyword>
<evidence type="ECO:0000313" key="15">
    <source>
        <dbReference type="Proteomes" id="UP000188219"/>
    </source>
</evidence>
<dbReference type="eggNOG" id="COG1404">
    <property type="taxonomic scope" value="Bacteria"/>
</dbReference>
<evidence type="ECO:0000256" key="12">
    <source>
        <dbReference type="SAM" id="SignalP"/>
    </source>
</evidence>
<dbReference type="Pfam" id="PF04151">
    <property type="entry name" value="PPC"/>
    <property type="match status" value="1"/>
</dbReference>
<keyword evidence="4" id="KW-0964">Secreted</keyword>
<dbReference type="InterPro" id="IPR015500">
    <property type="entry name" value="Peptidase_S8_subtilisin-rel"/>
</dbReference>
<dbReference type="STRING" id="260552.Mag101_16265"/>
<reference evidence="14" key="1">
    <citation type="submission" date="2017-02" db="EMBL/GenBank/DDBJ databases">
        <title>Genome of Microbulbifer agarilyticus GP101.</title>
        <authorList>
            <person name="Jung J."/>
            <person name="Bae S.S."/>
            <person name="Baek K."/>
        </authorList>
    </citation>
    <scope>NUCLEOTIDE SEQUENCE [LARGE SCALE GENOMIC DNA]</scope>
    <source>
        <strain evidence="14">GP101</strain>
    </source>
</reference>
<dbReference type="PANTHER" id="PTHR43806:SF11">
    <property type="entry name" value="CEREVISIN-RELATED"/>
    <property type="match status" value="1"/>
</dbReference>
<organism evidence="14 15">
    <name type="scientific">Microbulbifer agarilyticus</name>
    <dbReference type="NCBI Taxonomy" id="260552"/>
    <lineage>
        <taxon>Bacteria</taxon>
        <taxon>Pseudomonadati</taxon>
        <taxon>Pseudomonadota</taxon>
        <taxon>Gammaproteobacteria</taxon>
        <taxon>Cellvibrionales</taxon>
        <taxon>Microbulbiferaceae</taxon>
        <taxon>Microbulbifer</taxon>
    </lineage>
</organism>
<comment type="subcellular location">
    <subcellularLocation>
        <location evidence="2">Secreted</location>
    </subcellularLocation>
</comment>
<comment type="cofactor">
    <cofactor evidence="1">
        <name>Ca(2+)</name>
        <dbReference type="ChEBI" id="CHEBI:29108"/>
    </cofactor>
</comment>
<dbReference type="PROSITE" id="PS51892">
    <property type="entry name" value="SUBTILASE"/>
    <property type="match status" value="1"/>
</dbReference>
<dbReference type="SUPFAM" id="SSF49299">
    <property type="entry name" value="PKD domain"/>
    <property type="match status" value="1"/>
</dbReference>
<evidence type="ECO:0000256" key="5">
    <source>
        <dbReference type="ARBA" id="ARBA00022670"/>
    </source>
</evidence>
<keyword evidence="7 10" id="KW-0378">Hydrolase</keyword>
<evidence type="ECO:0000256" key="1">
    <source>
        <dbReference type="ARBA" id="ARBA00001913"/>
    </source>
</evidence>
<evidence type="ECO:0000259" key="13">
    <source>
        <dbReference type="PROSITE" id="PS50093"/>
    </source>
</evidence>
<dbReference type="SUPFAM" id="SSF52743">
    <property type="entry name" value="Subtilisin-like"/>
    <property type="match status" value="1"/>
</dbReference>
<evidence type="ECO:0000256" key="3">
    <source>
        <dbReference type="ARBA" id="ARBA00011073"/>
    </source>
</evidence>
<dbReference type="InterPro" id="IPR022398">
    <property type="entry name" value="Peptidase_S8_His-AS"/>
</dbReference>
<dbReference type="KEGG" id="maga:Mag101_16265"/>
<dbReference type="eggNOG" id="COG3291">
    <property type="taxonomic scope" value="Bacteria"/>
</dbReference>
<evidence type="ECO:0000256" key="8">
    <source>
        <dbReference type="ARBA" id="ARBA00022825"/>
    </source>
</evidence>